<reference evidence="1 2" key="1">
    <citation type="submission" date="2023-06" db="EMBL/GenBank/DDBJ databases">
        <title>Roseiconus lacunae JC819 isolated from Gulf of Mannar region, Tamil Nadu.</title>
        <authorList>
            <person name="Pk S."/>
            <person name="Ch S."/>
            <person name="Ch V.R."/>
        </authorList>
    </citation>
    <scope>NUCLEOTIDE SEQUENCE [LARGE SCALE GENOMIC DNA]</scope>
    <source>
        <strain evidence="1 2">JC819</strain>
    </source>
</reference>
<proteinExistence type="predicted"/>
<organism evidence="1 2">
    <name type="scientific">Roseiconus lacunae</name>
    <dbReference type="NCBI Taxonomy" id="2605694"/>
    <lineage>
        <taxon>Bacteria</taxon>
        <taxon>Pseudomonadati</taxon>
        <taxon>Planctomycetota</taxon>
        <taxon>Planctomycetia</taxon>
        <taxon>Pirellulales</taxon>
        <taxon>Pirellulaceae</taxon>
        <taxon>Roseiconus</taxon>
    </lineage>
</organism>
<dbReference type="EMBL" id="JASZZN010000006">
    <property type="protein sequence ID" value="MDM4015649.1"/>
    <property type="molecule type" value="Genomic_DNA"/>
</dbReference>
<keyword evidence="2" id="KW-1185">Reference proteome</keyword>
<accession>A0ABT7PH87</accession>
<evidence type="ECO:0000313" key="1">
    <source>
        <dbReference type="EMBL" id="MDM4015649.1"/>
    </source>
</evidence>
<dbReference type="RefSeq" id="WP_289163154.1">
    <property type="nucleotide sequence ID" value="NZ_JASZZN010000006.1"/>
</dbReference>
<evidence type="ECO:0000313" key="2">
    <source>
        <dbReference type="Proteomes" id="UP001239462"/>
    </source>
</evidence>
<protein>
    <submittedName>
        <fullName evidence="1">Uncharacterized protein</fullName>
    </submittedName>
</protein>
<sequence>MREEPRARRLALQVMAELSTTLAGRITGGRSQRFMMGVLMQGHTVLISRSGAKTGALQSAVKPLGRLGIRDAHTNALQRYQVSIAPHVRPPYTSAGGCPIDVGELEAIRPPGVHPQMGSCAAPHLILEARRRGLNLSTASLSEIWYHPNTQRRTEAIEKGQENYDHGISAYHCESCRLLVPALLCPCNTASSAGLIALHEAKIRGAATVGTSGAKIQTGVSVSALRKKFE</sequence>
<gene>
    <name evidence="1" type="ORF">QTN89_09430</name>
</gene>
<comment type="caution">
    <text evidence="1">The sequence shown here is derived from an EMBL/GenBank/DDBJ whole genome shotgun (WGS) entry which is preliminary data.</text>
</comment>
<name>A0ABT7PH87_9BACT</name>
<dbReference type="Proteomes" id="UP001239462">
    <property type="component" value="Unassembled WGS sequence"/>
</dbReference>